<feature type="non-terminal residue" evidence="1">
    <location>
        <position position="1"/>
    </location>
</feature>
<gene>
    <name evidence="1" type="ORF">FMOSSE_LOCUS16856</name>
</gene>
<name>A0A9N9IXH9_FUNMO</name>
<organism evidence="1 2">
    <name type="scientific">Funneliformis mosseae</name>
    <name type="common">Endomycorrhizal fungus</name>
    <name type="synonym">Glomus mosseae</name>
    <dbReference type="NCBI Taxonomy" id="27381"/>
    <lineage>
        <taxon>Eukaryota</taxon>
        <taxon>Fungi</taxon>
        <taxon>Fungi incertae sedis</taxon>
        <taxon>Mucoromycota</taxon>
        <taxon>Glomeromycotina</taxon>
        <taxon>Glomeromycetes</taxon>
        <taxon>Glomerales</taxon>
        <taxon>Glomeraceae</taxon>
        <taxon>Funneliformis</taxon>
    </lineage>
</organism>
<dbReference type="EMBL" id="CAJVPP010027116">
    <property type="protein sequence ID" value="CAG8755064.1"/>
    <property type="molecule type" value="Genomic_DNA"/>
</dbReference>
<reference evidence="1" key="1">
    <citation type="submission" date="2021-06" db="EMBL/GenBank/DDBJ databases">
        <authorList>
            <person name="Kallberg Y."/>
            <person name="Tangrot J."/>
            <person name="Rosling A."/>
        </authorList>
    </citation>
    <scope>NUCLEOTIDE SEQUENCE</scope>
    <source>
        <strain evidence="1">87-6 pot B 2015</strain>
    </source>
</reference>
<dbReference type="AlphaFoldDB" id="A0A9N9IXH9"/>
<evidence type="ECO:0000313" key="2">
    <source>
        <dbReference type="Proteomes" id="UP000789375"/>
    </source>
</evidence>
<sequence length="42" mass="4397">PAVIREMVGALASEPRQTIGVVVGLTKDSFTNDVVKAAEKQA</sequence>
<evidence type="ECO:0000313" key="1">
    <source>
        <dbReference type="EMBL" id="CAG8755064.1"/>
    </source>
</evidence>
<comment type="caution">
    <text evidence="1">The sequence shown here is derived from an EMBL/GenBank/DDBJ whole genome shotgun (WGS) entry which is preliminary data.</text>
</comment>
<proteinExistence type="predicted"/>
<dbReference type="Proteomes" id="UP000789375">
    <property type="component" value="Unassembled WGS sequence"/>
</dbReference>
<accession>A0A9N9IXH9</accession>
<protein>
    <submittedName>
        <fullName evidence="1">4417_t:CDS:1</fullName>
    </submittedName>
</protein>
<keyword evidence="2" id="KW-1185">Reference proteome</keyword>